<dbReference type="AlphaFoldDB" id="A0A9N7NJF7"/>
<name>A0A9N7NJF7_STRHE</name>
<keyword evidence="2" id="KW-1185">Reference proteome</keyword>
<organism evidence="1 2">
    <name type="scientific">Striga hermonthica</name>
    <name type="common">Purple witchweed</name>
    <name type="synonym">Buchnera hermonthica</name>
    <dbReference type="NCBI Taxonomy" id="68872"/>
    <lineage>
        <taxon>Eukaryota</taxon>
        <taxon>Viridiplantae</taxon>
        <taxon>Streptophyta</taxon>
        <taxon>Embryophyta</taxon>
        <taxon>Tracheophyta</taxon>
        <taxon>Spermatophyta</taxon>
        <taxon>Magnoliopsida</taxon>
        <taxon>eudicotyledons</taxon>
        <taxon>Gunneridae</taxon>
        <taxon>Pentapetalae</taxon>
        <taxon>asterids</taxon>
        <taxon>lamiids</taxon>
        <taxon>Lamiales</taxon>
        <taxon>Orobanchaceae</taxon>
        <taxon>Buchnereae</taxon>
        <taxon>Striga</taxon>
    </lineage>
</organism>
<protein>
    <submittedName>
        <fullName evidence="1">Uncharacterized protein</fullName>
    </submittedName>
</protein>
<dbReference type="OrthoDB" id="913872at2759"/>
<evidence type="ECO:0000313" key="2">
    <source>
        <dbReference type="Proteomes" id="UP001153555"/>
    </source>
</evidence>
<accession>A0A9N7NJF7</accession>
<proteinExistence type="predicted"/>
<evidence type="ECO:0000313" key="1">
    <source>
        <dbReference type="EMBL" id="CAA0830185.1"/>
    </source>
</evidence>
<feature type="non-terminal residue" evidence="1">
    <location>
        <position position="1"/>
    </location>
</feature>
<sequence>LQQAYVEEALYWKSKARIKWLQAGDRNTKFFQACVKQRRGINAVDNLLNNRGVKCKSKSETVEVISDYFQKMFQSENPVFVEDVLSGIHVSITAAMNLKLTRTVDEQEIKAAL</sequence>
<dbReference type="EMBL" id="CACSLK010027813">
    <property type="protein sequence ID" value="CAA0830185.1"/>
    <property type="molecule type" value="Genomic_DNA"/>
</dbReference>
<feature type="non-terminal residue" evidence="1">
    <location>
        <position position="113"/>
    </location>
</feature>
<gene>
    <name evidence="1" type="ORF">SHERM_25645</name>
</gene>
<dbReference type="Proteomes" id="UP001153555">
    <property type="component" value="Unassembled WGS sequence"/>
</dbReference>
<reference evidence="1" key="1">
    <citation type="submission" date="2019-12" db="EMBL/GenBank/DDBJ databases">
        <authorList>
            <person name="Scholes J."/>
        </authorList>
    </citation>
    <scope>NUCLEOTIDE SEQUENCE</scope>
</reference>
<comment type="caution">
    <text evidence="1">The sequence shown here is derived from an EMBL/GenBank/DDBJ whole genome shotgun (WGS) entry which is preliminary data.</text>
</comment>